<dbReference type="Proteomes" id="UP000243904">
    <property type="component" value="Chromosome I"/>
</dbReference>
<keyword evidence="2" id="KW-1185">Reference proteome</keyword>
<gene>
    <name evidence="1" type="ORF">SAMN05444158_3115</name>
</gene>
<evidence type="ECO:0000313" key="2">
    <source>
        <dbReference type="Proteomes" id="UP000243904"/>
    </source>
</evidence>
<dbReference type="EMBL" id="LT629750">
    <property type="protein sequence ID" value="SDS76317.1"/>
    <property type="molecule type" value="Genomic_DNA"/>
</dbReference>
<evidence type="ECO:0000313" key="1">
    <source>
        <dbReference type="EMBL" id="SDS76317.1"/>
    </source>
</evidence>
<sequence>MGDALEADHERKAVTFSPSWRGLTMTGRTDGEPGSW</sequence>
<organism evidence="1 2">
    <name type="scientific">Bradyrhizobium canariense</name>
    <dbReference type="NCBI Taxonomy" id="255045"/>
    <lineage>
        <taxon>Bacteria</taxon>
        <taxon>Pseudomonadati</taxon>
        <taxon>Pseudomonadota</taxon>
        <taxon>Alphaproteobacteria</taxon>
        <taxon>Hyphomicrobiales</taxon>
        <taxon>Nitrobacteraceae</taxon>
        <taxon>Bradyrhizobium</taxon>
    </lineage>
</organism>
<protein>
    <submittedName>
        <fullName evidence="1">Uncharacterized protein</fullName>
    </submittedName>
</protein>
<reference evidence="2" key="1">
    <citation type="submission" date="2016-10" db="EMBL/GenBank/DDBJ databases">
        <authorList>
            <person name="Varghese N."/>
            <person name="Submissions S."/>
        </authorList>
    </citation>
    <scope>NUCLEOTIDE SEQUENCE [LARGE SCALE GENOMIC DNA]</scope>
    <source>
        <strain evidence="2">GAS369</strain>
    </source>
</reference>
<accession>A0A1H1UUW9</accession>
<name>A0A1H1UUW9_9BRAD</name>
<dbReference type="AlphaFoldDB" id="A0A1H1UUW9"/>
<proteinExistence type="predicted"/>